<dbReference type="GO" id="GO:1903037">
    <property type="term" value="P:regulation of leukocyte cell-cell adhesion"/>
    <property type="evidence" value="ECO:0007669"/>
    <property type="project" value="UniProtKB-ARBA"/>
</dbReference>
<keyword evidence="13" id="KW-1185">Reference proteome</keyword>
<evidence type="ECO:0000256" key="7">
    <source>
        <dbReference type="ARBA" id="ARBA00023180"/>
    </source>
</evidence>
<feature type="region of interest" description="Disordered" evidence="10">
    <location>
        <begin position="272"/>
        <end position="312"/>
    </location>
</feature>
<evidence type="ECO:0000256" key="1">
    <source>
        <dbReference type="ARBA" id="ARBA00004370"/>
    </source>
</evidence>
<comment type="subcellular location">
    <subcellularLocation>
        <location evidence="1">Membrane</location>
    </subcellularLocation>
</comment>
<dbReference type="Ensembl" id="ENSACIT00000017930.1">
    <property type="protein sequence ID" value="ENSACIP00000017458.1"/>
    <property type="gene ID" value="ENSACIG00000013623.1"/>
</dbReference>
<dbReference type="PROSITE" id="PS50835">
    <property type="entry name" value="IG_LIKE"/>
    <property type="match status" value="2"/>
</dbReference>
<dbReference type="InterPro" id="IPR013783">
    <property type="entry name" value="Ig-like_fold"/>
</dbReference>
<sequence>LELQCFIFLLFSGEVLVIGSGFPIIAAPGDDVILPCHLEPMFDVRGLTVEWSQPDLKPDPSDRLSRVEYVHLYRDRKEVPDMKLASYFRRTELFMDDLKHGNISLKILNVSEEDSGRYRCFIPKSHVDLVVVSAPVIKVISNHSSRVVLQCESAGWYPEPELLWLAGEGNLVSAGPTETLRGPDDLYTVSSRVTVEKRHSNNITCRVQQKNINQSRETHIHVPGTNNSHSGTQYFSFTPIMFSLIQIRTHRVISSLCPDLQVIKAQATGHQIPEASAAGKSVSPERGSWVTQHRPSKLKHGYEQHQWHFSPP</sequence>
<dbReference type="SMART" id="SM00409">
    <property type="entry name" value="IG"/>
    <property type="match status" value="1"/>
</dbReference>
<evidence type="ECO:0000256" key="2">
    <source>
        <dbReference type="ARBA" id="ARBA00022692"/>
    </source>
</evidence>
<dbReference type="Pfam" id="PF00047">
    <property type="entry name" value="ig"/>
    <property type="match status" value="1"/>
</dbReference>
<dbReference type="GO" id="GO:0005102">
    <property type="term" value="F:signaling receptor binding"/>
    <property type="evidence" value="ECO:0007669"/>
    <property type="project" value="TreeGrafter"/>
</dbReference>
<dbReference type="GO" id="GO:0050863">
    <property type="term" value="P:regulation of T cell activation"/>
    <property type="evidence" value="ECO:0007669"/>
    <property type="project" value="UniProtKB-ARBA"/>
</dbReference>
<dbReference type="GeneTree" id="ENSGT01050000244843"/>
<keyword evidence="2" id="KW-0812">Transmembrane</keyword>
<evidence type="ECO:0000256" key="6">
    <source>
        <dbReference type="ARBA" id="ARBA00023157"/>
    </source>
</evidence>
<reference evidence="12" key="2">
    <citation type="submission" date="2025-09" db="UniProtKB">
        <authorList>
            <consortium name="Ensembl"/>
        </authorList>
    </citation>
    <scope>IDENTIFICATION</scope>
</reference>
<evidence type="ECO:0000259" key="11">
    <source>
        <dbReference type="PROSITE" id="PS50835"/>
    </source>
</evidence>
<evidence type="ECO:0000256" key="4">
    <source>
        <dbReference type="ARBA" id="ARBA00022989"/>
    </source>
</evidence>
<dbReference type="InterPro" id="IPR036179">
    <property type="entry name" value="Ig-like_dom_sf"/>
</dbReference>
<feature type="domain" description="Ig-like" evidence="11">
    <location>
        <begin position="29"/>
        <end position="120"/>
    </location>
</feature>
<dbReference type="Proteomes" id="UP000261340">
    <property type="component" value="Unplaced"/>
</dbReference>
<dbReference type="GO" id="GO:0042110">
    <property type="term" value="P:T cell activation"/>
    <property type="evidence" value="ECO:0007669"/>
    <property type="project" value="UniProtKB-ARBA"/>
</dbReference>
<keyword evidence="6" id="KW-1015">Disulfide bond</keyword>
<proteinExistence type="inferred from homology"/>
<dbReference type="AlphaFoldDB" id="A0A3Q0S6E3"/>
<keyword evidence="7" id="KW-0325">Glycoprotein</keyword>
<dbReference type="InterPro" id="IPR007110">
    <property type="entry name" value="Ig-like_dom"/>
</dbReference>
<evidence type="ECO:0000256" key="3">
    <source>
        <dbReference type="ARBA" id="ARBA00022729"/>
    </source>
</evidence>
<dbReference type="OMA" id="IHISVIC"/>
<dbReference type="PANTHER" id="PTHR24100:SF151">
    <property type="entry name" value="ICOS LIGAND"/>
    <property type="match status" value="1"/>
</dbReference>
<evidence type="ECO:0000256" key="9">
    <source>
        <dbReference type="ARBA" id="ARBA00038221"/>
    </source>
</evidence>
<evidence type="ECO:0000313" key="13">
    <source>
        <dbReference type="Proteomes" id="UP000261340"/>
    </source>
</evidence>
<dbReference type="InterPro" id="IPR053896">
    <property type="entry name" value="BTN3A2-like_Ig-C"/>
</dbReference>
<keyword evidence="4" id="KW-1133">Transmembrane helix</keyword>
<dbReference type="FunFam" id="2.60.40.10:FF:000142">
    <property type="entry name" value="V-set domain-containing T-cell activation inhibitor 1"/>
    <property type="match status" value="1"/>
</dbReference>
<dbReference type="InterPro" id="IPR050504">
    <property type="entry name" value="IgSF_BTN/MOG"/>
</dbReference>
<dbReference type="SUPFAM" id="SSF48726">
    <property type="entry name" value="Immunoglobulin"/>
    <property type="match status" value="2"/>
</dbReference>
<evidence type="ECO:0000313" key="12">
    <source>
        <dbReference type="Ensembl" id="ENSACIP00000017458.1"/>
    </source>
</evidence>
<protein>
    <recommendedName>
        <fullName evidence="11">Ig-like domain-containing protein</fullName>
    </recommendedName>
</protein>
<dbReference type="GO" id="GO:0001817">
    <property type="term" value="P:regulation of cytokine production"/>
    <property type="evidence" value="ECO:0007669"/>
    <property type="project" value="TreeGrafter"/>
</dbReference>
<evidence type="ECO:0000256" key="8">
    <source>
        <dbReference type="ARBA" id="ARBA00023319"/>
    </source>
</evidence>
<dbReference type="InterPro" id="IPR013151">
    <property type="entry name" value="Immunoglobulin_dom"/>
</dbReference>
<keyword evidence="3" id="KW-0732">Signal</keyword>
<dbReference type="PANTHER" id="PTHR24100">
    <property type="entry name" value="BUTYROPHILIN"/>
    <property type="match status" value="1"/>
</dbReference>
<organism evidence="12 13">
    <name type="scientific">Amphilophus citrinellus</name>
    <name type="common">Midas cichlid</name>
    <name type="synonym">Cichlasoma citrinellum</name>
    <dbReference type="NCBI Taxonomy" id="61819"/>
    <lineage>
        <taxon>Eukaryota</taxon>
        <taxon>Metazoa</taxon>
        <taxon>Chordata</taxon>
        <taxon>Craniata</taxon>
        <taxon>Vertebrata</taxon>
        <taxon>Euteleostomi</taxon>
        <taxon>Actinopterygii</taxon>
        <taxon>Neopterygii</taxon>
        <taxon>Teleostei</taxon>
        <taxon>Neoteleostei</taxon>
        <taxon>Acanthomorphata</taxon>
        <taxon>Ovalentaria</taxon>
        <taxon>Cichlomorphae</taxon>
        <taxon>Cichliformes</taxon>
        <taxon>Cichlidae</taxon>
        <taxon>New World cichlids</taxon>
        <taxon>Cichlasomatinae</taxon>
        <taxon>Heroini</taxon>
        <taxon>Amphilophus</taxon>
    </lineage>
</organism>
<evidence type="ECO:0000256" key="5">
    <source>
        <dbReference type="ARBA" id="ARBA00023136"/>
    </source>
</evidence>
<keyword evidence="5" id="KW-0472">Membrane</keyword>
<dbReference type="GO" id="GO:0050852">
    <property type="term" value="P:T cell receptor signaling pathway"/>
    <property type="evidence" value="ECO:0007669"/>
    <property type="project" value="TreeGrafter"/>
</dbReference>
<dbReference type="Gene3D" id="2.60.40.10">
    <property type="entry name" value="Immunoglobulins"/>
    <property type="match status" value="2"/>
</dbReference>
<evidence type="ECO:0000256" key="10">
    <source>
        <dbReference type="SAM" id="MobiDB-lite"/>
    </source>
</evidence>
<reference evidence="12" key="1">
    <citation type="submission" date="2025-08" db="UniProtKB">
        <authorList>
            <consortium name="Ensembl"/>
        </authorList>
    </citation>
    <scope>IDENTIFICATION</scope>
</reference>
<comment type="similarity">
    <text evidence="9">Belongs to the SKINT family.</text>
</comment>
<keyword evidence="8" id="KW-0393">Immunoglobulin domain</keyword>
<name>A0A3Q0S6E3_AMPCI</name>
<accession>A0A3Q0S6E3</accession>
<dbReference type="FunFam" id="2.60.40.10:FF:000088">
    <property type="entry name" value="Butyrophilin subfamily 1 member A1"/>
    <property type="match status" value="1"/>
</dbReference>
<dbReference type="Pfam" id="PF22705">
    <property type="entry name" value="C2-set_3"/>
    <property type="match status" value="1"/>
</dbReference>
<feature type="domain" description="Ig-like" evidence="11">
    <location>
        <begin position="123"/>
        <end position="221"/>
    </location>
</feature>
<dbReference type="InterPro" id="IPR003599">
    <property type="entry name" value="Ig_sub"/>
</dbReference>
<dbReference type="GO" id="GO:0009897">
    <property type="term" value="C:external side of plasma membrane"/>
    <property type="evidence" value="ECO:0007669"/>
    <property type="project" value="TreeGrafter"/>
</dbReference>